<evidence type="ECO:0000256" key="1">
    <source>
        <dbReference type="ARBA" id="ARBA00006926"/>
    </source>
</evidence>
<dbReference type="PROSITE" id="PS51352">
    <property type="entry name" value="THIOREDOXIN_2"/>
    <property type="match status" value="1"/>
</dbReference>
<dbReference type="PROSITE" id="PS00460">
    <property type="entry name" value="GLUTATHIONE_PEROXID_1"/>
    <property type="match status" value="1"/>
</dbReference>
<dbReference type="Pfam" id="PF00255">
    <property type="entry name" value="GSHPx"/>
    <property type="match status" value="1"/>
</dbReference>
<feature type="signal peptide" evidence="6">
    <location>
        <begin position="1"/>
        <end position="18"/>
    </location>
</feature>
<evidence type="ECO:0000313" key="8">
    <source>
        <dbReference type="EMBL" id="CAA6823340.1"/>
    </source>
</evidence>
<evidence type="ECO:0000256" key="5">
    <source>
        <dbReference type="RuleBase" id="RU000499"/>
    </source>
</evidence>
<dbReference type="InterPro" id="IPR036249">
    <property type="entry name" value="Thioredoxin-like_sf"/>
</dbReference>
<sequence length="196" mass="22041">MKYLLTLLFIPLVMNAYAVPSAESNNNMQESANTCPEALDFTVRALDDDKEVNLCQTYKGKLIMIVNTASKCGFTPQFEGLEALYEKYKDKGFVVLGFPSNDFANQDPGTEKQVAEFCRLTYGVKFPMFEKTHAAKKNASPIYKKLAELSGGKYPKWNFYKYVISPEGELIGNYSSFTKPNAKKIVKLIEANLPNK</sequence>
<dbReference type="CDD" id="cd00340">
    <property type="entry name" value="GSH_Peroxidase"/>
    <property type="match status" value="1"/>
</dbReference>
<evidence type="ECO:0000256" key="3">
    <source>
        <dbReference type="ARBA" id="ARBA00023002"/>
    </source>
</evidence>
<comment type="similarity">
    <text evidence="1 5">Belongs to the glutathione peroxidase family.</text>
</comment>
<reference evidence="8" key="1">
    <citation type="submission" date="2020-01" db="EMBL/GenBank/DDBJ databases">
        <authorList>
            <person name="Meier V. D."/>
            <person name="Meier V D."/>
        </authorList>
    </citation>
    <scope>NUCLEOTIDE SEQUENCE</scope>
    <source>
        <strain evidence="8">HLG_WM_MAG_07</strain>
    </source>
</reference>
<evidence type="ECO:0000256" key="4">
    <source>
        <dbReference type="PIRSR" id="PIRSR000303-1"/>
    </source>
</evidence>
<dbReference type="PRINTS" id="PR01011">
    <property type="entry name" value="GLUTPROXDASE"/>
</dbReference>
<evidence type="ECO:0000259" key="7">
    <source>
        <dbReference type="PROSITE" id="PS51352"/>
    </source>
</evidence>
<keyword evidence="2 5" id="KW-0575">Peroxidase</keyword>
<dbReference type="Gene3D" id="3.40.30.10">
    <property type="entry name" value="Glutaredoxin"/>
    <property type="match status" value="1"/>
</dbReference>
<feature type="active site" evidence="4">
    <location>
        <position position="72"/>
    </location>
</feature>
<dbReference type="PROSITE" id="PS51355">
    <property type="entry name" value="GLUTATHIONE_PEROXID_3"/>
    <property type="match status" value="1"/>
</dbReference>
<dbReference type="GO" id="GO:0004601">
    <property type="term" value="F:peroxidase activity"/>
    <property type="evidence" value="ECO:0007669"/>
    <property type="project" value="UniProtKB-KW"/>
</dbReference>
<dbReference type="PIRSF" id="PIRSF000303">
    <property type="entry name" value="Glutathion_perox"/>
    <property type="match status" value="1"/>
</dbReference>
<name>A0A6S6U2A1_9GAMM</name>
<accession>A0A6S6U2A1</accession>
<feature type="domain" description="Thioredoxin" evidence="7">
    <location>
        <begin position="32"/>
        <end position="194"/>
    </location>
</feature>
<keyword evidence="6" id="KW-0732">Signal</keyword>
<evidence type="ECO:0000256" key="6">
    <source>
        <dbReference type="SAM" id="SignalP"/>
    </source>
</evidence>
<dbReference type="PANTHER" id="PTHR11592:SF44">
    <property type="entry name" value="GLUTATHIONE PEROXIDASE"/>
    <property type="match status" value="1"/>
</dbReference>
<dbReference type="InterPro" id="IPR000889">
    <property type="entry name" value="Glutathione_peroxidase"/>
</dbReference>
<proteinExistence type="inferred from homology"/>
<feature type="chain" id="PRO_5027940689" description="Glutathione peroxidase" evidence="6">
    <location>
        <begin position="19"/>
        <end position="196"/>
    </location>
</feature>
<evidence type="ECO:0000256" key="2">
    <source>
        <dbReference type="ARBA" id="ARBA00022559"/>
    </source>
</evidence>
<dbReference type="InterPro" id="IPR029759">
    <property type="entry name" value="GPX_AS"/>
</dbReference>
<dbReference type="AlphaFoldDB" id="A0A6S6U2A1"/>
<gene>
    <name evidence="8" type="ORF">HELGO_WM6639</name>
</gene>
<protein>
    <recommendedName>
        <fullName evidence="5">Glutathione peroxidase</fullName>
    </recommendedName>
</protein>
<keyword evidence="3 5" id="KW-0560">Oxidoreductase</keyword>
<dbReference type="GO" id="GO:0034599">
    <property type="term" value="P:cellular response to oxidative stress"/>
    <property type="evidence" value="ECO:0007669"/>
    <property type="project" value="TreeGrafter"/>
</dbReference>
<dbReference type="EMBL" id="CACVAY010000112">
    <property type="protein sequence ID" value="CAA6823340.1"/>
    <property type="molecule type" value="Genomic_DNA"/>
</dbReference>
<dbReference type="SUPFAM" id="SSF52833">
    <property type="entry name" value="Thioredoxin-like"/>
    <property type="match status" value="1"/>
</dbReference>
<dbReference type="InterPro" id="IPR013766">
    <property type="entry name" value="Thioredoxin_domain"/>
</dbReference>
<organism evidence="8">
    <name type="scientific">uncultured Thiotrichaceae bacterium</name>
    <dbReference type="NCBI Taxonomy" id="298394"/>
    <lineage>
        <taxon>Bacteria</taxon>
        <taxon>Pseudomonadati</taxon>
        <taxon>Pseudomonadota</taxon>
        <taxon>Gammaproteobacteria</taxon>
        <taxon>Thiotrichales</taxon>
        <taxon>Thiotrichaceae</taxon>
        <taxon>environmental samples</taxon>
    </lineage>
</organism>
<dbReference type="PANTHER" id="PTHR11592">
    <property type="entry name" value="GLUTATHIONE PEROXIDASE"/>
    <property type="match status" value="1"/>
</dbReference>